<dbReference type="AlphaFoldDB" id="A0A8T5VN70"/>
<organism evidence="1 2">
    <name type="scientific">Bradyrhizobium barranii subsp. apii</name>
    <dbReference type="NCBI Taxonomy" id="2819348"/>
    <lineage>
        <taxon>Bacteria</taxon>
        <taxon>Pseudomonadati</taxon>
        <taxon>Pseudomonadota</taxon>
        <taxon>Alphaproteobacteria</taxon>
        <taxon>Hyphomicrobiales</taxon>
        <taxon>Nitrobacteraceae</taxon>
        <taxon>Bradyrhizobium</taxon>
        <taxon>Bradyrhizobium barranii</taxon>
    </lineage>
</organism>
<protein>
    <submittedName>
        <fullName evidence="1">Uncharacterized protein</fullName>
    </submittedName>
</protein>
<reference evidence="1" key="2">
    <citation type="submission" date="2022-04" db="EMBL/GenBank/DDBJ databases">
        <authorList>
            <person name="Bromfield E.S.P."/>
            <person name="Cloutier S."/>
        </authorList>
    </citation>
    <scope>NUCLEOTIDE SEQUENCE</scope>
    <source>
        <strain evidence="1">1S5</strain>
    </source>
</reference>
<evidence type="ECO:0000313" key="1">
    <source>
        <dbReference type="EMBL" id="UPT88515.1"/>
    </source>
</evidence>
<name>A0A8T5VN70_9BRAD</name>
<dbReference type="Proteomes" id="UP000551709">
    <property type="component" value="Chromosome"/>
</dbReference>
<sequence length="262" mass="29436">MSDAQAATRKRAPRKTQFNLAERERLRAALRNYMQENRIGVPALQLRIAEGTDRSPDLLPLKTLQRFLADCGRTNDAFLQPCFQFAQSLPSTGRSDDFARELAGYFGLLAAGEGGTPRSAPVRFAGRYKVSAKRRERKVRVFEGDETEFALGYSTCTVQGNEQARFSFREDVFNPGMVDPVPASGARHSFEGALLFFDPLVFVVAKNLLTRLPRAYWLREFEGGTLMGYGMEAAFLHETDTARPYSNPVDFSFERIHEEATS</sequence>
<reference evidence="1" key="1">
    <citation type="journal article" date="2017" name="Syst. Appl. Microbiol.">
        <title>Soybeans inoculated with root zone soils of Canadian native legumes harbour diverse and novel Bradyrhizobium spp. that possess agricultural potential.</title>
        <authorList>
            <person name="Bromfield E.S.P."/>
            <person name="Cloutier S."/>
            <person name="Tambong J.T."/>
            <person name="Tran Thi T.V."/>
        </authorList>
    </citation>
    <scope>NUCLEOTIDE SEQUENCE</scope>
    <source>
        <strain evidence="1">1S5</strain>
    </source>
</reference>
<evidence type="ECO:0000313" key="2">
    <source>
        <dbReference type="Proteomes" id="UP000551709"/>
    </source>
</evidence>
<dbReference type="RefSeq" id="WP_166104688.1">
    <property type="nucleotide sequence ID" value="NZ_CP096255.1"/>
</dbReference>
<proteinExistence type="predicted"/>
<dbReference type="EMBL" id="CP096255">
    <property type="protein sequence ID" value="UPT88515.1"/>
    <property type="molecule type" value="Genomic_DNA"/>
</dbReference>
<gene>
    <name evidence="1" type="ORF">HAP41_0000005340</name>
</gene>
<accession>A0A8T5VN70</accession>